<evidence type="ECO:0008006" key="3">
    <source>
        <dbReference type="Google" id="ProtNLM"/>
    </source>
</evidence>
<comment type="caution">
    <text evidence="1">The sequence shown here is derived from an EMBL/GenBank/DDBJ whole genome shotgun (WGS) entry which is preliminary data.</text>
</comment>
<evidence type="ECO:0000313" key="2">
    <source>
        <dbReference type="Proteomes" id="UP001597549"/>
    </source>
</evidence>
<gene>
    <name evidence="1" type="ORF">ACFSX9_02625</name>
</gene>
<accession>A0ABW5Z5M1</accession>
<sequence>MKNLLNFTSLFILIGCCGEIEPQESELKGNVKMLTEYNSSVKYDSLNNQIRDTLSVVKKYYNEINQIVKLNQNYIFSDETMYITYMYNSCKRLKKEQVKMSFESNTFEVDYIYKGSSLIKTISESTTDSTTFKQIGVYHYNADKKLIKNSLSQLFIDLKTGDTIKNALQTDNYNAKGKITESKMEYRENPAQNVRSKYFYEADDLIKTLEYNKNDSLISTYRFEYKKDKLDNYIEKKAFINDKLNMIKTFNIVYR</sequence>
<proteinExistence type="predicted"/>
<dbReference type="Proteomes" id="UP001597549">
    <property type="component" value="Unassembled WGS sequence"/>
</dbReference>
<keyword evidence="2" id="KW-1185">Reference proteome</keyword>
<dbReference type="EMBL" id="JBHUOL010000006">
    <property type="protein sequence ID" value="MFD2907621.1"/>
    <property type="molecule type" value="Genomic_DNA"/>
</dbReference>
<dbReference type="PROSITE" id="PS51257">
    <property type="entry name" value="PROKAR_LIPOPROTEIN"/>
    <property type="match status" value="1"/>
</dbReference>
<name>A0ABW5Z5M1_9FLAO</name>
<evidence type="ECO:0000313" key="1">
    <source>
        <dbReference type="EMBL" id="MFD2907621.1"/>
    </source>
</evidence>
<dbReference type="RefSeq" id="WP_379804034.1">
    <property type="nucleotide sequence ID" value="NZ_JBHUOL010000006.1"/>
</dbReference>
<reference evidence="2" key="1">
    <citation type="journal article" date="2019" name="Int. J. Syst. Evol. Microbiol.">
        <title>The Global Catalogue of Microorganisms (GCM) 10K type strain sequencing project: providing services to taxonomists for standard genome sequencing and annotation.</title>
        <authorList>
            <consortium name="The Broad Institute Genomics Platform"/>
            <consortium name="The Broad Institute Genome Sequencing Center for Infectious Disease"/>
            <person name="Wu L."/>
            <person name="Ma J."/>
        </authorList>
    </citation>
    <scope>NUCLEOTIDE SEQUENCE [LARGE SCALE GENOMIC DNA]</scope>
    <source>
        <strain evidence="2">KCTC 52644</strain>
    </source>
</reference>
<protein>
    <recommendedName>
        <fullName evidence="3">Lipoprotein</fullName>
    </recommendedName>
</protein>
<organism evidence="1 2">
    <name type="scientific">Flavobacterium ardleyense</name>
    <dbReference type="NCBI Taxonomy" id="2038737"/>
    <lineage>
        <taxon>Bacteria</taxon>
        <taxon>Pseudomonadati</taxon>
        <taxon>Bacteroidota</taxon>
        <taxon>Flavobacteriia</taxon>
        <taxon>Flavobacteriales</taxon>
        <taxon>Flavobacteriaceae</taxon>
        <taxon>Flavobacterium</taxon>
    </lineage>
</organism>